<dbReference type="InParanoid" id="E9HUF9"/>
<evidence type="ECO:0000313" key="3">
    <source>
        <dbReference type="Proteomes" id="UP000000305"/>
    </source>
</evidence>
<proteinExistence type="predicted"/>
<dbReference type="SUPFAM" id="SSF51197">
    <property type="entry name" value="Clavaminate synthase-like"/>
    <property type="match status" value="1"/>
</dbReference>
<protein>
    <recommendedName>
        <fullName evidence="1">JmjC domain-containing protein</fullName>
    </recommendedName>
</protein>
<gene>
    <name evidence="2" type="ORF">DAPPUDRAFT_266077</name>
</gene>
<accession>E9HUF9</accession>
<dbReference type="InterPro" id="IPR003347">
    <property type="entry name" value="JmjC_dom"/>
</dbReference>
<dbReference type="Pfam" id="PF02373">
    <property type="entry name" value="JmjC"/>
    <property type="match status" value="1"/>
</dbReference>
<dbReference type="Gene3D" id="2.60.120.650">
    <property type="entry name" value="Cupin"/>
    <property type="match status" value="1"/>
</dbReference>
<dbReference type="FunFam" id="2.60.120.650:FF:000147">
    <property type="entry name" value="Uncharacterized protein"/>
    <property type="match status" value="1"/>
</dbReference>
<dbReference type="EMBL" id="GL732809">
    <property type="protein sequence ID" value="EFX64615.1"/>
    <property type="molecule type" value="Genomic_DNA"/>
</dbReference>
<evidence type="ECO:0000259" key="1">
    <source>
        <dbReference type="Pfam" id="PF02373"/>
    </source>
</evidence>
<name>E9HUF9_DAPPU</name>
<keyword evidence="3" id="KW-1185">Reference proteome</keyword>
<sequence length="69" mass="7850">MFTKSLPMFRSTFTPYLKDAAEDMHGINVTQLLVGSSMSYTGFHVENLNVPSCIYLHQGADKFWIAYDI</sequence>
<reference evidence="2 3" key="1">
    <citation type="journal article" date="2011" name="Science">
        <title>The ecoresponsive genome of Daphnia pulex.</title>
        <authorList>
            <person name="Colbourne J.K."/>
            <person name="Pfrender M.E."/>
            <person name="Gilbert D."/>
            <person name="Thomas W.K."/>
            <person name="Tucker A."/>
            <person name="Oakley T.H."/>
            <person name="Tokishita S."/>
            <person name="Aerts A."/>
            <person name="Arnold G.J."/>
            <person name="Basu M.K."/>
            <person name="Bauer D.J."/>
            <person name="Caceres C.E."/>
            <person name="Carmel L."/>
            <person name="Casola C."/>
            <person name="Choi J.H."/>
            <person name="Detter J.C."/>
            <person name="Dong Q."/>
            <person name="Dusheyko S."/>
            <person name="Eads B.D."/>
            <person name="Frohlich T."/>
            <person name="Geiler-Samerotte K.A."/>
            <person name="Gerlach D."/>
            <person name="Hatcher P."/>
            <person name="Jogdeo S."/>
            <person name="Krijgsveld J."/>
            <person name="Kriventseva E.V."/>
            <person name="Kultz D."/>
            <person name="Laforsch C."/>
            <person name="Lindquist E."/>
            <person name="Lopez J."/>
            <person name="Manak J.R."/>
            <person name="Muller J."/>
            <person name="Pangilinan J."/>
            <person name="Patwardhan R.P."/>
            <person name="Pitluck S."/>
            <person name="Pritham E.J."/>
            <person name="Rechtsteiner A."/>
            <person name="Rho M."/>
            <person name="Rogozin I.B."/>
            <person name="Sakarya O."/>
            <person name="Salamov A."/>
            <person name="Schaack S."/>
            <person name="Shapiro H."/>
            <person name="Shiga Y."/>
            <person name="Skalitzky C."/>
            <person name="Smith Z."/>
            <person name="Souvorov A."/>
            <person name="Sung W."/>
            <person name="Tang Z."/>
            <person name="Tsuchiya D."/>
            <person name="Tu H."/>
            <person name="Vos H."/>
            <person name="Wang M."/>
            <person name="Wolf Y.I."/>
            <person name="Yamagata H."/>
            <person name="Yamada T."/>
            <person name="Ye Y."/>
            <person name="Shaw J.R."/>
            <person name="Andrews J."/>
            <person name="Crease T.J."/>
            <person name="Tang H."/>
            <person name="Lucas S.M."/>
            <person name="Robertson H.M."/>
            <person name="Bork P."/>
            <person name="Koonin E.V."/>
            <person name="Zdobnov E.M."/>
            <person name="Grigoriev I.V."/>
            <person name="Lynch M."/>
            <person name="Boore J.L."/>
        </authorList>
    </citation>
    <scope>NUCLEOTIDE SEQUENCE [LARGE SCALE GENOMIC DNA]</scope>
</reference>
<dbReference type="Proteomes" id="UP000000305">
    <property type="component" value="Unassembled WGS sequence"/>
</dbReference>
<dbReference type="HOGENOM" id="CLU_2778429_0_0_1"/>
<evidence type="ECO:0000313" key="2">
    <source>
        <dbReference type="EMBL" id="EFX64615.1"/>
    </source>
</evidence>
<organism evidence="2 3">
    <name type="scientific">Daphnia pulex</name>
    <name type="common">Water flea</name>
    <dbReference type="NCBI Taxonomy" id="6669"/>
    <lineage>
        <taxon>Eukaryota</taxon>
        <taxon>Metazoa</taxon>
        <taxon>Ecdysozoa</taxon>
        <taxon>Arthropoda</taxon>
        <taxon>Crustacea</taxon>
        <taxon>Branchiopoda</taxon>
        <taxon>Diplostraca</taxon>
        <taxon>Cladocera</taxon>
        <taxon>Anomopoda</taxon>
        <taxon>Daphniidae</taxon>
        <taxon>Daphnia</taxon>
    </lineage>
</organism>
<dbReference type="AlphaFoldDB" id="E9HUF9"/>
<dbReference type="KEGG" id="dpx:DAPPUDRAFT_266077"/>
<feature type="domain" description="JmjC" evidence="1">
    <location>
        <begin position="31"/>
        <end position="66"/>
    </location>
</feature>